<gene>
    <name evidence="19" type="ORF">E0L32_009008</name>
</gene>
<dbReference type="EC" id="3.4.11.9" evidence="5"/>
<evidence type="ECO:0000256" key="8">
    <source>
        <dbReference type="ARBA" id="ARBA00022670"/>
    </source>
</evidence>
<evidence type="ECO:0000256" key="10">
    <source>
        <dbReference type="ARBA" id="ARBA00022801"/>
    </source>
</evidence>
<keyword evidence="11" id="KW-0482">Metalloprotease</keyword>
<comment type="catalytic activity">
    <reaction evidence="1">
        <text>Release of any N-terminal amino acid, including proline, that is linked to proline, even from a dipeptide or tripeptide.</text>
        <dbReference type="EC" id="3.4.11.9"/>
    </reaction>
</comment>
<dbReference type="InterPro" id="IPR036005">
    <property type="entry name" value="Creatinase/aminopeptidase-like"/>
</dbReference>
<keyword evidence="20" id="KW-1185">Reference proteome</keyword>
<dbReference type="Proteomes" id="UP000319257">
    <property type="component" value="Unassembled WGS sequence"/>
</dbReference>
<evidence type="ECO:0000256" key="6">
    <source>
        <dbReference type="ARBA" id="ARBA00020658"/>
    </source>
</evidence>
<dbReference type="InterPro" id="IPR050422">
    <property type="entry name" value="X-Pro_aminopeptidase_P"/>
</dbReference>
<dbReference type="FunFam" id="3.40.350.10:FF:000010">
    <property type="entry name" value="Probable Xaa-Pro aminopeptidase P"/>
    <property type="match status" value="1"/>
</dbReference>
<comment type="function">
    <text evidence="3">Catalyzes the removal of a penultimate prolyl residue from the N-termini of peptides.</text>
</comment>
<feature type="domain" description="Peptidase M24 C-terminal" evidence="18">
    <location>
        <begin position="556"/>
        <end position="618"/>
    </location>
</feature>
<dbReference type="InterPro" id="IPR000587">
    <property type="entry name" value="Creatinase_N"/>
</dbReference>
<dbReference type="InterPro" id="IPR001131">
    <property type="entry name" value="Peptidase_M24B_aminopep-P_CS"/>
</dbReference>
<reference evidence="19 20" key="1">
    <citation type="submission" date="2019-06" db="EMBL/GenBank/DDBJ databases">
        <title>Draft genome sequence of the filamentous fungus Phialemoniopsis curvata isolated from diesel fuel.</title>
        <authorList>
            <person name="Varaljay V.A."/>
            <person name="Lyon W.J."/>
            <person name="Crouch A.L."/>
            <person name="Drake C.E."/>
            <person name="Hollomon J.M."/>
            <person name="Nadeau L.J."/>
            <person name="Nunn H.S."/>
            <person name="Stevenson B.S."/>
            <person name="Bojanowski C.L."/>
            <person name="Crookes-Goodson W.J."/>
        </authorList>
    </citation>
    <scope>NUCLEOTIDE SEQUENCE [LARGE SCALE GENOMIC DNA]</scope>
    <source>
        <strain evidence="19 20">D216</strain>
    </source>
</reference>
<comment type="caution">
    <text evidence="19">The sequence shown here is derived from an EMBL/GenBank/DDBJ whole genome shotgun (WGS) entry which is preliminary data.</text>
</comment>
<feature type="domain" description="Creatinase N-terminal" evidence="17">
    <location>
        <begin position="9"/>
        <end position="142"/>
    </location>
</feature>
<protein>
    <recommendedName>
        <fullName evidence="6">Probable Xaa-Pro aminopeptidase P</fullName>
        <ecNumber evidence="5">3.4.11.9</ecNumber>
    </recommendedName>
    <alternativeName>
        <fullName evidence="13">Aminoacylproline aminopeptidase</fullName>
    </alternativeName>
    <alternativeName>
        <fullName evidence="14">Prolidase</fullName>
    </alternativeName>
</protein>
<evidence type="ECO:0000256" key="13">
    <source>
        <dbReference type="ARBA" id="ARBA00030849"/>
    </source>
</evidence>
<dbReference type="Pfam" id="PF16189">
    <property type="entry name" value="Creatinase_N_2"/>
    <property type="match status" value="1"/>
</dbReference>
<dbReference type="FunFam" id="3.40.350.10:FF:000003">
    <property type="entry name" value="Xaa-pro aminopeptidase P"/>
    <property type="match status" value="1"/>
</dbReference>
<dbReference type="Gene3D" id="3.40.350.10">
    <property type="entry name" value="Creatinase/prolidase N-terminal domain"/>
    <property type="match status" value="2"/>
</dbReference>
<feature type="domain" description="Peptidase M24" evidence="16">
    <location>
        <begin position="326"/>
        <end position="545"/>
    </location>
</feature>
<keyword evidence="9 15" id="KW-0479">Metal-binding</keyword>
<sequence length="618" mass="68287">METVNTSDRLAQLRQLMKEHKVDIYVVPSEDSHSSEYIAACDGRREFISGFSGSAGCAVITHDKATLATDGRYFNQASRQLDKNWHLLKQGIQDVPTWQEWSADESAGGKVVGIDPTLISGSAAKKLQEKVQKAGGSDFVAVAENLVDKVWGSDRPARPSEPVVVLAEEHAGKDTKTKLSELRKELEKKKSAGFVASVLDEIAWLYNLRGSDIPYNPVFFSYSIITPDSATLYVDESKLSKECQSYLSENSIAIKPYDKIFEDAKSLSQSVETKGEGEEVTAVQKFFISNKTSWALKLALGGDKFVEEIRSPIGDAKAIKNDTELEGMRQCHIRDGAALTEYFAWLEDQLVNKKVTMDEVTAADKLEALRAKQDKFVGLSFDTISATGPNGAVIHYSPERGNCAVIDPNATYLCDSGAQYLDGTTDTTRTLHFGTPTEEQRHTFTLVLKGHIALGTAVFPKGTTGFALDCLARQFLWQEGLDYRHGTGHGVGSYLNVHEGPIGIGTRKQYSEVALSAGNVLSNEPGYYVDGSYGIRTENMVLVKEVKTKNSFGDKPYLGFENVTMVPYCRKLIDVSMLTESEKKWLNNHHADVLAKLKGFFEGDELTMAWLKRETEPF</sequence>
<dbReference type="InterPro" id="IPR000994">
    <property type="entry name" value="Pept_M24"/>
</dbReference>
<dbReference type="InParanoid" id="A0A507AQW5"/>
<dbReference type="AlphaFoldDB" id="A0A507AQW5"/>
<dbReference type="GO" id="GO:0070006">
    <property type="term" value="F:metalloaminopeptidase activity"/>
    <property type="evidence" value="ECO:0007669"/>
    <property type="project" value="InterPro"/>
</dbReference>
<dbReference type="PROSITE" id="PS00491">
    <property type="entry name" value="PROLINE_PEPTIDASE"/>
    <property type="match status" value="1"/>
</dbReference>
<evidence type="ECO:0000313" key="20">
    <source>
        <dbReference type="Proteomes" id="UP000319257"/>
    </source>
</evidence>
<keyword evidence="12" id="KW-0464">Manganese</keyword>
<dbReference type="Gene3D" id="3.90.230.10">
    <property type="entry name" value="Creatinase/methionine aminopeptidase superfamily"/>
    <property type="match status" value="1"/>
</dbReference>
<evidence type="ECO:0000256" key="3">
    <source>
        <dbReference type="ARBA" id="ARBA00002443"/>
    </source>
</evidence>
<keyword evidence="8" id="KW-0645">Protease</keyword>
<dbReference type="GO" id="GO:0046872">
    <property type="term" value="F:metal ion binding"/>
    <property type="evidence" value="ECO:0007669"/>
    <property type="project" value="UniProtKB-KW"/>
</dbReference>
<comment type="similarity">
    <text evidence="4 15">Belongs to the peptidase M24B family.</text>
</comment>
<dbReference type="RefSeq" id="XP_030991528.1">
    <property type="nucleotide sequence ID" value="XM_031143927.1"/>
</dbReference>
<evidence type="ECO:0000313" key="19">
    <source>
        <dbReference type="EMBL" id="TPX09817.1"/>
    </source>
</evidence>
<name>A0A507AQW5_9PEZI</name>
<evidence type="ECO:0000259" key="16">
    <source>
        <dbReference type="Pfam" id="PF00557"/>
    </source>
</evidence>
<proteinExistence type="inferred from homology"/>
<evidence type="ECO:0000256" key="11">
    <source>
        <dbReference type="ARBA" id="ARBA00023049"/>
    </source>
</evidence>
<evidence type="ECO:0000256" key="7">
    <source>
        <dbReference type="ARBA" id="ARBA00022438"/>
    </source>
</evidence>
<evidence type="ECO:0000259" key="17">
    <source>
        <dbReference type="Pfam" id="PF01321"/>
    </source>
</evidence>
<comment type="cofactor">
    <cofactor evidence="2">
        <name>Mn(2+)</name>
        <dbReference type="ChEBI" id="CHEBI:29035"/>
    </cofactor>
</comment>
<dbReference type="STRING" id="1093900.A0A507AQW5"/>
<evidence type="ECO:0000256" key="5">
    <source>
        <dbReference type="ARBA" id="ARBA00012574"/>
    </source>
</evidence>
<evidence type="ECO:0000256" key="15">
    <source>
        <dbReference type="RuleBase" id="RU000590"/>
    </source>
</evidence>
<evidence type="ECO:0000259" key="18">
    <source>
        <dbReference type="Pfam" id="PF16188"/>
    </source>
</evidence>
<dbReference type="PANTHER" id="PTHR43763">
    <property type="entry name" value="XAA-PRO AMINOPEPTIDASE 1"/>
    <property type="match status" value="1"/>
</dbReference>
<dbReference type="FunCoup" id="A0A507AQW5">
    <property type="interactions" value="385"/>
</dbReference>
<dbReference type="SUPFAM" id="SSF53092">
    <property type="entry name" value="Creatinase/prolidase N-terminal domain"/>
    <property type="match status" value="1"/>
</dbReference>
<dbReference type="Pfam" id="PF01321">
    <property type="entry name" value="Creatinase_N"/>
    <property type="match status" value="1"/>
</dbReference>
<evidence type="ECO:0000256" key="12">
    <source>
        <dbReference type="ARBA" id="ARBA00023211"/>
    </source>
</evidence>
<dbReference type="InterPro" id="IPR032416">
    <property type="entry name" value="Peptidase_M24_C"/>
</dbReference>
<dbReference type="OrthoDB" id="9995434at2759"/>
<accession>A0A507AQW5</accession>
<dbReference type="SUPFAM" id="SSF55920">
    <property type="entry name" value="Creatinase/aminopeptidase"/>
    <property type="match status" value="1"/>
</dbReference>
<evidence type="ECO:0000256" key="9">
    <source>
        <dbReference type="ARBA" id="ARBA00022723"/>
    </source>
</evidence>
<dbReference type="PANTHER" id="PTHR43763:SF6">
    <property type="entry name" value="XAA-PRO AMINOPEPTIDASE 1"/>
    <property type="match status" value="1"/>
</dbReference>
<dbReference type="GO" id="GO:0006508">
    <property type="term" value="P:proteolysis"/>
    <property type="evidence" value="ECO:0007669"/>
    <property type="project" value="UniProtKB-KW"/>
</dbReference>
<dbReference type="FunFam" id="3.90.230.10:FF:000007">
    <property type="entry name" value="Xaa-Pro aminopeptidase P"/>
    <property type="match status" value="1"/>
</dbReference>
<keyword evidence="7" id="KW-0031">Aminopeptidase</keyword>
<evidence type="ECO:0000256" key="14">
    <source>
        <dbReference type="ARBA" id="ARBA00032413"/>
    </source>
</evidence>
<dbReference type="GO" id="GO:0005737">
    <property type="term" value="C:cytoplasm"/>
    <property type="evidence" value="ECO:0007669"/>
    <property type="project" value="UniProtKB-ARBA"/>
</dbReference>
<dbReference type="Pfam" id="PF00557">
    <property type="entry name" value="Peptidase_M24"/>
    <property type="match status" value="1"/>
</dbReference>
<dbReference type="EMBL" id="SKBQ01000062">
    <property type="protein sequence ID" value="TPX09817.1"/>
    <property type="molecule type" value="Genomic_DNA"/>
</dbReference>
<dbReference type="GeneID" id="41976455"/>
<dbReference type="CDD" id="cd01085">
    <property type="entry name" value="APP"/>
    <property type="match status" value="1"/>
</dbReference>
<evidence type="ECO:0000256" key="1">
    <source>
        <dbReference type="ARBA" id="ARBA00001424"/>
    </source>
</evidence>
<keyword evidence="10" id="KW-0378">Hydrolase</keyword>
<organism evidence="19 20">
    <name type="scientific">Thyridium curvatum</name>
    <dbReference type="NCBI Taxonomy" id="1093900"/>
    <lineage>
        <taxon>Eukaryota</taxon>
        <taxon>Fungi</taxon>
        <taxon>Dikarya</taxon>
        <taxon>Ascomycota</taxon>
        <taxon>Pezizomycotina</taxon>
        <taxon>Sordariomycetes</taxon>
        <taxon>Sordariomycetidae</taxon>
        <taxon>Thyridiales</taxon>
        <taxon>Thyridiaceae</taxon>
        <taxon>Thyridium</taxon>
    </lineage>
</organism>
<dbReference type="Pfam" id="PF16188">
    <property type="entry name" value="Peptidase_M24_C"/>
    <property type="match status" value="1"/>
</dbReference>
<evidence type="ECO:0000256" key="4">
    <source>
        <dbReference type="ARBA" id="ARBA00008766"/>
    </source>
</evidence>
<evidence type="ECO:0000256" key="2">
    <source>
        <dbReference type="ARBA" id="ARBA00001936"/>
    </source>
</evidence>
<dbReference type="InterPro" id="IPR029149">
    <property type="entry name" value="Creatin/AminoP/Spt16_N"/>
</dbReference>
<dbReference type="InterPro" id="IPR033740">
    <property type="entry name" value="Pept_M24B"/>
</dbReference>